<dbReference type="SUPFAM" id="SSF53649">
    <property type="entry name" value="Alkaline phosphatase-like"/>
    <property type="match status" value="1"/>
</dbReference>
<evidence type="ECO:0000256" key="4">
    <source>
        <dbReference type="ARBA" id="ARBA00022837"/>
    </source>
</evidence>
<comment type="similarity">
    <text evidence="1">Belongs to the sulfatase family.</text>
</comment>
<dbReference type="PROSITE" id="PS00149">
    <property type="entry name" value="SULFATASE_2"/>
    <property type="match status" value="1"/>
</dbReference>
<sequence length="146" mass="15881">MLTAMKRWLMLMVFGLCGIAIAAPRPNIIVFLVDDYDKYETSVYGGKVLTPNLDRLAKEGIIFENAHVTSTVCTPSRYTFLTGRYAGSAYSANFLELFPKGQQSLPAFNVRLEPDNHNVAAVLAKAGYATGMVGKFHVGPSLSDSA</sequence>
<evidence type="ECO:0000256" key="1">
    <source>
        <dbReference type="ARBA" id="ARBA00008779"/>
    </source>
</evidence>
<dbReference type="InterPro" id="IPR017850">
    <property type="entry name" value="Alkaline_phosphatase_core_sf"/>
</dbReference>
<dbReference type="PANTHER" id="PTHR42693">
    <property type="entry name" value="ARYLSULFATASE FAMILY MEMBER"/>
    <property type="match status" value="1"/>
</dbReference>
<accession>A0A381TSR1</accession>
<evidence type="ECO:0000256" key="2">
    <source>
        <dbReference type="ARBA" id="ARBA00022723"/>
    </source>
</evidence>
<feature type="domain" description="Sulfatase N-terminal" evidence="5">
    <location>
        <begin position="26"/>
        <end position="141"/>
    </location>
</feature>
<proteinExistence type="inferred from homology"/>
<dbReference type="Pfam" id="PF00884">
    <property type="entry name" value="Sulfatase"/>
    <property type="match status" value="1"/>
</dbReference>
<dbReference type="GO" id="GO:0004065">
    <property type="term" value="F:arylsulfatase activity"/>
    <property type="evidence" value="ECO:0007669"/>
    <property type="project" value="TreeGrafter"/>
</dbReference>
<evidence type="ECO:0000256" key="3">
    <source>
        <dbReference type="ARBA" id="ARBA00022801"/>
    </source>
</evidence>
<dbReference type="GO" id="GO:0046872">
    <property type="term" value="F:metal ion binding"/>
    <property type="evidence" value="ECO:0007669"/>
    <property type="project" value="UniProtKB-KW"/>
</dbReference>
<dbReference type="InterPro" id="IPR024607">
    <property type="entry name" value="Sulfatase_CS"/>
</dbReference>
<protein>
    <recommendedName>
        <fullName evidence="5">Sulfatase N-terminal domain-containing protein</fullName>
    </recommendedName>
</protein>
<dbReference type="InterPro" id="IPR000917">
    <property type="entry name" value="Sulfatase_N"/>
</dbReference>
<evidence type="ECO:0000313" key="6">
    <source>
        <dbReference type="EMBL" id="SVA19060.1"/>
    </source>
</evidence>
<keyword evidence="2" id="KW-0479">Metal-binding</keyword>
<keyword evidence="4" id="KW-0106">Calcium</keyword>
<organism evidence="6">
    <name type="scientific">marine metagenome</name>
    <dbReference type="NCBI Taxonomy" id="408172"/>
    <lineage>
        <taxon>unclassified sequences</taxon>
        <taxon>metagenomes</taxon>
        <taxon>ecological metagenomes</taxon>
    </lineage>
</organism>
<dbReference type="EMBL" id="UINC01005099">
    <property type="protein sequence ID" value="SVA19060.1"/>
    <property type="molecule type" value="Genomic_DNA"/>
</dbReference>
<name>A0A381TSR1_9ZZZZ</name>
<dbReference type="InterPro" id="IPR050738">
    <property type="entry name" value="Sulfatase"/>
</dbReference>
<dbReference type="Gene3D" id="3.40.720.10">
    <property type="entry name" value="Alkaline Phosphatase, subunit A"/>
    <property type="match status" value="1"/>
</dbReference>
<feature type="non-terminal residue" evidence="6">
    <location>
        <position position="146"/>
    </location>
</feature>
<dbReference type="AlphaFoldDB" id="A0A381TSR1"/>
<evidence type="ECO:0000259" key="5">
    <source>
        <dbReference type="Pfam" id="PF00884"/>
    </source>
</evidence>
<reference evidence="6" key="1">
    <citation type="submission" date="2018-05" db="EMBL/GenBank/DDBJ databases">
        <authorList>
            <person name="Lanie J.A."/>
            <person name="Ng W.-L."/>
            <person name="Kazmierczak K.M."/>
            <person name="Andrzejewski T.M."/>
            <person name="Davidsen T.M."/>
            <person name="Wayne K.J."/>
            <person name="Tettelin H."/>
            <person name="Glass J.I."/>
            <person name="Rusch D."/>
            <person name="Podicherti R."/>
            <person name="Tsui H.-C.T."/>
            <person name="Winkler M.E."/>
        </authorList>
    </citation>
    <scope>NUCLEOTIDE SEQUENCE</scope>
</reference>
<dbReference type="PANTHER" id="PTHR42693:SF53">
    <property type="entry name" value="ENDO-4-O-SULFATASE"/>
    <property type="match status" value="1"/>
</dbReference>
<gene>
    <name evidence="6" type="ORF">METZ01_LOCUS71914</name>
</gene>
<keyword evidence="3" id="KW-0378">Hydrolase</keyword>